<feature type="compositionally biased region" description="Polar residues" evidence="1">
    <location>
        <begin position="1063"/>
        <end position="1082"/>
    </location>
</feature>
<feature type="region of interest" description="Disordered" evidence="1">
    <location>
        <begin position="1540"/>
        <end position="1565"/>
    </location>
</feature>
<feature type="region of interest" description="Disordered" evidence="1">
    <location>
        <begin position="1466"/>
        <end position="1489"/>
    </location>
</feature>
<reference evidence="2" key="2">
    <citation type="submission" date="2020-06" db="EMBL/GenBank/DDBJ databases">
        <authorList>
            <person name="Sheffer M."/>
        </authorList>
    </citation>
    <scope>NUCLEOTIDE SEQUENCE</scope>
</reference>
<feature type="compositionally biased region" description="Basic and acidic residues" evidence="1">
    <location>
        <begin position="1083"/>
        <end position="1092"/>
    </location>
</feature>
<feature type="compositionally biased region" description="Basic and acidic residues" evidence="1">
    <location>
        <begin position="1159"/>
        <end position="1173"/>
    </location>
</feature>
<evidence type="ECO:0008006" key="4">
    <source>
        <dbReference type="Google" id="ProtNLM"/>
    </source>
</evidence>
<organism evidence="2 3">
    <name type="scientific">Argiope bruennichi</name>
    <name type="common">Wasp spider</name>
    <name type="synonym">Aranea bruennichi</name>
    <dbReference type="NCBI Taxonomy" id="94029"/>
    <lineage>
        <taxon>Eukaryota</taxon>
        <taxon>Metazoa</taxon>
        <taxon>Ecdysozoa</taxon>
        <taxon>Arthropoda</taxon>
        <taxon>Chelicerata</taxon>
        <taxon>Arachnida</taxon>
        <taxon>Araneae</taxon>
        <taxon>Araneomorphae</taxon>
        <taxon>Entelegynae</taxon>
        <taxon>Araneoidea</taxon>
        <taxon>Araneidae</taxon>
        <taxon>Argiope</taxon>
    </lineage>
</organism>
<feature type="region of interest" description="Disordered" evidence="1">
    <location>
        <begin position="280"/>
        <end position="299"/>
    </location>
</feature>
<feature type="compositionally biased region" description="Low complexity" evidence="1">
    <location>
        <begin position="223"/>
        <end position="239"/>
    </location>
</feature>
<feature type="compositionally biased region" description="Basic and acidic residues" evidence="1">
    <location>
        <begin position="887"/>
        <end position="901"/>
    </location>
</feature>
<feature type="compositionally biased region" description="Pro residues" evidence="1">
    <location>
        <begin position="1242"/>
        <end position="1259"/>
    </location>
</feature>
<evidence type="ECO:0000256" key="1">
    <source>
        <dbReference type="SAM" id="MobiDB-lite"/>
    </source>
</evidence>
<feature type="region of interest" description="Disordered" evidence="1">
    <location>
        <begin position="1219"/>
        <end position="1397"/>
    </location>
</feature>
<reference evidence="2" key="1">
    <citation type="journal article" date="2020" name="bioRxiv">
        <title>Chromosome-level reference genome of the European wasp spider Argiope bruennichi: a resource for studies on range expansion and evolutionary adaptation.</title>
        <authorList>
            <person name="Sheffer M.M."/>
            <person name="Hoppe A."/>
            <person name="Krehenwinkel H."/>
            <person name="Uhl G."/>
            <person name="Kuss A.W."/>
            <person name="Jensen L."/>
            <person name="Jensen C."/>
            <person name="Gillespie R.G."/>
            <person name="Hoff K.J."/>
            <person name="Prost S."/>
        </authorList>
    </citation>
    <scope>NUCLEOTIDE SEQUENCE</scope>
</reference>
<feature type="compositionally biased region" description="Polar residues" evidence="1">
    <location>
        <begin position="1367"/>
        <end position="1388"/>
    </location>
</feature>
<feature type="compositionally biased region" description="Polar residues" evidence="1">
    <location>
        <begin position="501"/>
        <end position="533"/>
    </location>
</feature>
<feature type="compositionally biased region" description="Basic and acidic residues" evidence="1">
    <location>
        <begin position="1304"/>
        <end position="1314"/>
    </location>
</feature>
<feature type="compositionally biased region" description="Polar residues" evidence="1">
    <location>
        <begin position="672"/>
        <end position="690"/>
    </location>
</feature>
<feature type="region of interest" description="Disordered" evidence="1">
    <location>
        <begin position="431"/>
        <end position="463"/>
    </location>
</feature>
<accession>A0A8T0E4F8</accession>
<feature type="compositionally biased region" description="Polar residues" evidence="1">
    <location>
        <begin position="445"/>
        <end position="463"/>
    </location>
</feature>
<gene>
    <name evidence="2" type="ORF">HNY73_023122</name>
</gene>
<evidence type="ECO:0000313" key="3">
    <source>
        <dbReference type="Proteomes" id="UP000807504"/>
    </source>
</evidence>
<feature type="compositionally biased region" description="Polar residues" evidence="1">
    <location>
        <begin position="744"/>
        <end position="766"/>
    </location>
</feature>
<feature type="compositionally biased region" description="Polar residues" evidence="1">
    <location>
        <begin position="626"/>
        <end position="635"/>
    </location>
</feature>
<feature type="compositionally biased region" description="Basic and acidic residues" evidence="1">
    <location>
        <begin position="1007"/>
        <end position="1016"/>
    </location>
</feature>
<feature type="compositionally biased region" description="Low complexity" evidence="1">
    <location>
        <begin position="281"/>
        <end position="299"/>
    </location>
</feature>
<feature type="compositionally biased region" description="Basic and acidic residues" evidence="1">
    <location>
        <begin position="614"/>
        <end position="625"/>
    </location>
</feature>
<sequence>MPSTPTPLPLRPSSLKVGFALSRQRDNMQCHFTGKLSDCCINPYENHIIRALDSMKIDKYRNVKSFVASGEGDDIHSEVERVKKKKMLRLVVFSTICLGFHNSLYVDASEKTRVIKDESSFRSNDVSSSFHCHKRAPGYYADPRFQCEVFHYCHTDGTRVTIPCSNGDQKHRICFLKDIASKACDGTELFLPLPEDLFFKPSKDTTASALNSATEFKLPEVLPEPAISSETSPSTTPLSSEDDRKDRDGSFLTSREVGGIFEVFNSFLKEIETRQDLDVISNSSSRPRPSTFSRRSRLPSSLEHKDALVDVSPRIEKRIDEEGPFLVEIYKDGRDSSDNDYSPYRRRSKKLFFSSDKKILPGKHPRKKRTVPVQQPIHRPYAIVYAKVPDTTMPESLSAFREVPKERQDSIELPFAPALVPGNVPVVPVTIETRRRKKNNENRNSSPTESVRASHSNGQQQTSEQQNIYYYAPDQNNGVHPQSPGIRTEVEPRQQLRGNADQGQSQNQRPHLIRQSNTQSHRPAPYSPQSTNRLQLPTFPFQPQQYINAPQQPPYFFGSQDGFQPFSPPFGLERPQLLVEQPPARQQRQRPPVQQQPPRTRQPERPSNSQIIEDQNKERTREERPTISNQQQGYSGFQHPFFNGFPGLGSSSFNSPFTQRDPSPFSLVPPSEISQQPPSLPDPQTQNVRYNDQGRPVYSAQEVPQSQPQSSYVRNEGLSSGIPIPVQPNNQDPTIYGRERTRHQSGNIQNLAVSQPQTPSRVNSRPLSPDPPTRIPEKTEEVLQLHPPRSLPSRPVPREREQPEQYSPYDSRLYQPGYSPENLIIRPERPSSVPIQNGIPREYGQTLSGPATVLVEDYRQGSRPRPQNTENDPREITYIQRQPSPDRNIERTRQSERERGSSRPQPQSSYYHSPTTPPPSSRIRQSSRAREESRPPTRTREETRPPTRIREEIRPTTRTREETRAPARIREETRSPTRTREEPREPSRTRERTRQSTRNERNRHRSRPVEETDVRNVIEELPEYGHRSSPPPDERQVNVRTIPIVSEIRPTEEEYYQRPPPSNIVNDIPNSYYTQSPPTTNSRYRENPRERPSQPQIERPPSDVSGHYQPNDYARPQGYYPANENYVNVISTVDDSESKPRTPPSVTVRRPSNRGSSARVRDSNSRRRPDAENGFRPMTQKPQIETYYHTRPSVNENIEIIEEYKAPENIEANRYQDLEELPPTTVQISTTQRPTTKRRPPPPRPTFPTFPTFPPPPRRPSTTPRTIAETSELRDETPVSFTKEPEHFSTSRNRIQEIDLENNESLRNKEHAAEDYVTSSTPEVTTRRRTRKRKQKPRRPRPTVSYSVDEHTSGDTVNKPTTDKEVTTQTTSGRSSRWRQQTSSNSRKPTTTTPVPEVVTVAASAKSEEFGSRINLFGRQRSRKPAALKPRTSSTTPTAPLLREESVRVSKVPTITRGKKQFTNKLRSRTTTTTTTANPDTEDPVARSDENVEFYNFQSIDTTTDQPSSPEYEHSTSWPMELTTEFVSTTESYNQMVETTPETTTPEFDEETDHPQNSNEKVGDFESTRSVVKKFQNRPRILKFGKPKLKTTISPIDLNVAESRYF</sequence>
<feature type="compositionally biased region" description="Low complexity" evidence="1">
    <location>
        <begin position="534"/>
        <end position="545"/>
    </location>
</feature>
<evidence type="ECO:0000313" key="2">
    <source>
        <dbReference type="EMBL" id="KAF8765129.1"/>
    </source>
</evidence>
<feature type="compositionally biased region" description="Polar residues" evidence="1">
    <location>
        <begin position="649"/>
        <end position="661"/>
    </location>
</feature>
<feature type="compositionally biased region" description="Basic and acidic residues" evidence="1">
    <location>
        <begin position="928"/>
        <end position="1000"/>
    </location>
</feature>
<name>A0A8T0E4F8_ARGBR</name>
<proteinExistence type="predicted"/>
<feature type="compositionally biased region" description="Basic residues" evidence="1">
    <location>
        <begin position="1327"/>
        <end position="1341"/>
    </location>
</feature>
<feature type="region of interest" description="Disordered" evidence="1">
    <location>
        <begin position="495"/>
        <end position="1016"/>
    </location>
</feature>
<feature type="compositionally biased region" description="Low complexity" evidence="1">
    <location>
        <begin position="581"/>
        <end position="599"/>
    </location>
</feature>
<protein>
    <recommendedName>
        <fullName evidence="4">Chitin-binding type-2 domain-containing protein</fullName>
    </recommendedName>
</protein>
<feature type="region of interest" description="Disordered" evidence="1">
    <location>
        <begin position="1050"/>
        <end position="1120"/>
    </location>
</feature>
<dbReference type="Proteomes" id="UP000807504">
    <property type="component" value="Unassembled WGS sequence"/>
</dbReference>
<comment type="caution">
    <text evidence="2">The sequence shown here is derived from an EMBL/GenBank/DDBJ whole genome shotgun (WGS) entry which is preliminary data.</text>
</comment>
<feature type="compositionally biased region" description="Polar residues" evidence="1">
    <location>
        <begin position="902"/>
        <end position="912"/>
    </location>
</feature>
<feature type="region of interest" description="Disordered" evidence="1">
    <location>
        <begin position="1132"/>
        <end position="1187"/>
    </location>
</feature>
<feature type="compositionally biased region" description="Polar residues" evidence="1">
    <location>
        <begin position="702"/>
        <end position="713"/>
    </location>
</feature>
<feature type="region of interest" description="Disordered" evidence="1">
    <location>
        <begin position="221"/>
        <end position="251"/>
    </location>
</feature>
<keyword evidence="3" id="KW-1185">Reference proteome</keyword>
<dbReference type="EMBL" id="JABXBU010002231">
    <property type="protein sequence ID" value="KAF8765129.1"/>
    <property type="molecule type" value="Genomic_DNA"/>
</dbReference>
<feature type="compositionally biased region" description="Basic and acidic residues" evidence="1">
    <location>
        <begin position="1271"/>
        <end position="1297"/>
    </location>
</feature>